<evidence type="ECO:0000313" key="2">
    <source>
        <dbReference type="Proteomes" id="UP001549320"/>
    </source>
</evidence>
<dbReference type="InterPro" id="IPR005501">
    <property type="entry name" value="LamB/YcsF/PxpA-like"/>
</dbReference>
<reference evidence="1 2" key="1">
    <citation type="submission" date="2024-06" db="EMBL/GenBank/DDBJ databases">
        <title>Sorghum-associated microbial communities from plants grown in Nebraska, USA.</title>
        <authorList>
            <person name="Schachtman D."/>
        </authorList>
    </citation>
    <scope>NUCLEOTIDE SEQUENCE [LARGE SCALE GENOMIC DNA]</scope>
    <source>
        <strain evidence="1 2">2709</strain>
    </source>
</reference>
<gene>
    <name evidence="1" type="ORF">ABIE13_002889</name>
</gene>
<comment type="caution">
    <text evidence="1">The sequence shown here is derived from an EMBL/GenBank/DDBJ whole genome shotgun (WGS) entry which is preliminary data.</text>
</comment>
<dbReference type="EC" id="3.5.2.9" evidence="1"/>
<evidence type="ECO:0000313" key="1">
    <source>
        <dbReference type="EMBL" id="MET4577778.1"/>
    </source>
</evidence>
<dbReference type="RefSeq" id="WP_354444441.1">
    <property type="nucleotide sequence ID" value="NZ_JBEPSH010000005.1"/>
</dbReference>
<dbReference type="InterPro" id="IPR011330">
    <property type="entry name" value="Glyco_hydro/deAcase_b/a-brl"/>
</dbReference>
<dbReference type="EMBL" id="JBEPSH010000005">
    <property type="protein sequence ID" value="MET4577778.1"/>
    <property type="molecule type" value="Genomic_DNA"/>
</dbReference>
<dbReference type="PANTHER" id="PTHR30292:SF0">
    <property type="entry name" value="5-OXOPROLINASE SUBUNIT A"/>
    <property type="match status" value="1"/>
</dbReference>
<dbReference type="NCBIfam" id="NF003816">
    <property type="entry name" value="PRK05406.1-5"/>
    <property type="match status" value="1"/>
</dbReference>
<dbReference type="Pfam" id="PF03746">
    <property type="entry name" value="LamB_YcsF"/>
    <property type="match status" value="1"/>
</dbReference>
<accession>A0ABV2Q9Q5</accession>
<dbReference type="Gene3D" id="3.20.20.370">
    <property type="entry name" value="Glycoside hydrolase/deacetylase"/>
    <property type="match status" value="1"/>
</dbReference>
<proteinExistence type="predicted"/>
<dbReference type="PANTHER" id="PTHR30292">
    <property type="entry name" value="UNCHARACTERIZED PROTEIN YBGL-RELATED"/>
    <property type="match status" value="1"/>
</dbReference>
<organism evidence="1 2">
    <name type="scientific">Ottowia thiooxydans</name>
    <dbReference type="NCBI Taxonomy" id="219182"/>
    <lineage>
        <taxon>Bacteria</taxon>
        <taxon>Pseudomonadati</taxon>
        <taxon>Pseudomonadota</taxon>
        <taxon>Betaproteobacteria</taxon>
        <taxon>Burkholderiales</taxon>
        <taxon>Comamonadaceae</taxon>
        <taxon>Ottowia</taxon>
    </lineage>
</organism>
<name>A0ABV2Q9Q5_9BURK</name>
<sequence length="257" mass="27603">MNKQINLNADMGESHGSFKVGCDAELMKVIRSANIACGFHAGDATVMTKTVRLALDNGASIGAHPGFNDIWGFGRRQIRMDPKDLEYMITYQIGALQAIAGAANAKVTHVKPHGALNNMAHHDLDIAMAIARGIKAADRELIFVANACSEMVTAGHALGLKVAEEAYVDRTYSDTGLMTSRSLPNAMIHDADVAVRQVISFMEEQAIITTSGKRLPSAIKSFCTHGDEPTALALAAKVRAELERQGIDVVPLPEMSF</sequence>
<dbReference type="NCBIfam" id="NF003814">
    <property type="entry name" value="PRK05406.1-3"/>
    <property type="match status" value="1"/>
</dbReference>
<dbReference type="CDD" id="cd10787">
    <property type="entry name" value="LamB_YcsF_like"/>
    <property type="match status" value="1"/>
</dbReference>
<dbReference type="Proteomes" id="UP001549320">
    <property type="component" value="Unassembled WGS sequence"/>
</dbReference>
<keyword evidence="1" id="KW-0378">Hydrolase</keyword>
<dbReference type="SUPFAM" id="SSF88713">
    <property type="entry name" value="Glycoside hydrolase/deacetylase"/>
    <property type="match status" value="1"/>
</dbReference>
<dbReference type="GO" id="GO:0017168">
    <property type="term" value="F:5-oxoprolinase (ATP-hydrolyzing) activity"/>
    <property type="evidence" value="ECO:0007669"/>
    <property type="project" value="UniProtKB-EC"/>
</dbReference>
<protein>
    <submittedName>
        <fullName evidence="1">UPF0271 protein</fullName>
        <ecNumber evidence="1">3.5.2.9</ecNumber>
    </submittedName>
</protein>
<keyword evidence="2" id="KW-1185">Reference proteome</keyword>